<protein>
    <submittedName>
        <fullName evidence="2">Uncharacterized protein</fullName>
    </submittedName>
</protein>
<feature type="compositionally biased region" description="Low complexity" evidence="1">
    <location>
        <begin position="87"/>
        <end position="99"/>
    </location>
</feature>
<feature type="region of interest" description="Disordered" evidence="1">
    <location>
        <begin position="14"/>
        <end position="99"/>
    </location>
</feature>
<organism evidence="2 3">
    <name type="scientific">Puccinia coronata f. sp. avenae</name>
    <dbReference type="NCBI Taxonomy" id="200324"/>
    <lineage>
        <taxon>Eukaryota</taxon>
        <taxon>Fungi</taxon>
        <taxon>Dikarya</taxon>
        <taxon>Basidiomycota</taxon>
        <taxon>Pucciniomycotina</taxon>
        <taxon>Pucciniomycetes</taxon>
        <taxon>Pucciniales</taxon>
        <taxon>Pucciniaceae</taxon>
        <taxon>Puccinia</taxon>
    </lineage>
</organism>
<evidence type="ECO:0000313" key="2">
    <source>
        <dbReference type="EMBL" id="PLW29400.1"/>
    </source>
</evidence>
<accession>A0A2N5TV95</accession>
<keyword evidence="3" id="KW-1185">Reference proteome</keyword>
<feature type="compositionally biased region" description="Basic and acidic residues" evidence="1">
    <location>
        <begin position="14"/>
        <end position="29"/>
    </location>
</feature>
<dbReference type="Proteomes" id="UP000235388">
    <property type="component" value="Unassembled WGS sequence"/>
</dbReference>
<name>A0A2N5TV95_9BASI</name>
<gene>
    <name evidence="2" type="ORF">PCANC_24337</name>
</gene>
<comment type="caution">
    <text evidence="2">The sequence shown here is derived from an EMBL/GenBank/DDBJ whole genome shotgun (WGS) entry which is preliminary data.</text>
</comment>
<proteinExistence type="predicted"/>
<reference evidence="2 3" key="1">
    <citation type="submission" date="2017-11" db="EMBL/GenBank/DDBJ databases">
        <title>De novo assembly and phasing of dikaryotic genomes from two isolates of Puccinia coronata f. sp. avenae, the causal agent of oat crown rust.</title>
        <authorList>
            <person name="Miller M.E."/>
            <person name="Zhang Y."/>
            <person name="Omidvar V."/>
            <person name="Sperschneider J."/>
            <person name="Schwessinger B."/>
            <person name="Raley C."/>
            <person name="Palmer J.M."/>
            <person name="Garnica D."/>
            <person name="Upadhyaya N."/>
            <person name="Rathjen J."/>
            <person name="Taylor J.M."/>
            <person name="Park R.F."/>
            <person name="Dodds P.N."/>
            <person name="Hirsch C.D."/>
            <person name="Kianian S.F."/>
            <person name="Figueroa M."/>
        </authorList>
    </citation>
    <scope>NUCLEOTIDE SEQUENCE [LARGE SCALE GENOMIC DNA]</scope>
    <source>
        <strain evidence="2">12NC29</strain>
    </source>
</reference>
<sequence>MCFLSLVSSAAKLKDVQNKEREWQEDQTHTQHPFAPKPGLPNKGKRKHVDTETKNSTSNVPPKRIRAAALKRNGREEPTSTSRRLPTGSASSSSTEATSDLAATHFYQLRLWKKGMCDLTEELTKDSDDEDL</sequence>
<evidence type="ECO:0000313" key="3">
    <source>
        <dbReference type="Proteomes" id="UP000235388"/>
    </source>
</evidence>
<dbReference type="EMBL" id="PGCJ01000412">
    <property type="protein sequence ID" value="PLW29400.1"/>
    <property type="molecule type" value="Genomic_DNA"/>
</dbReference>
<evidence type="ECO:0000256" key="1">
    <source>
        <dbReference type="SAM" id="MobiDB-lite"/>
    </source>
</evidence>
<dbReference type="AlphaFoldDB" id="A0A2N5TV95"/>